<comment type="caution">
    <text evidence="3">The sequence shown here is derived from an EMBL/GenBank/DDBJ whole genome shotgun (WGS) entry which is preliminary data.</text>
</comment>
<dbReference type="PANTHER" id="PTHR11475">
    <property type="entry name" value="OXIDASE/PEROXIDASE"/>
    <property type="match status" value="1"/>
</dbReference>
<dbReference type="CDD" id="cd09823">
    <property type="entry name" value="peroxinectin_like"/>
    <property type="match status" value="1"/>
</dbReference>
<dbReference type="Gene3D" id="1.10.640.10">
    <property type="entry name" value="Haem peroxidase domain superfamily, animal type"/>
    <property type="match status" value="1"/>
</dbReference>
<protein>
    <recommendedName>
        <fullName evidence="5">Peroxidase</fullName>
    </recommendedName>
</protein>
<keyword evidence="1" id="KW-0560">Oxidoreductase</keyword>
<dbReference type="PROSITE" id="PS50292">
    <property type="entry name" value="PEROXIDASE_3"/>
    <property type="match status" value="1"/>
</dbReference>
<dbReference type="EMBL" id="JAJSOF020000025">
    <property type="protein sequence ID" value="KAJ4434649.1"/>
    <property type="molecule type" value="Genomic_DNA"/>
</dbReference>
<reference evidence="3 4" key="1">
    <citation type="journal article" date="2022" name="Allergy">
        <title>Genome assembly and annotation of Periplaneta americana reveal a comprehensive cockroach allergen profile.</title>
        <authorList>
            <person name="Wang L."/>
            <person name="Xiong Q."/>
            <person name="Saelim N."/>
            <person name="Wang L."/>
            <person name="Nong W."/>
            <person name="Wan A.T."/>
            <person name="Shi M."/>
            <person name="Liu X."/>
            <person name="Cao Q."/>
            <person name="Hui J.H.L."/>
            <person name="Sookrung N."/>
            <person name="Leung T.F."/>
            <person name="Tungtrongchitr A."/>
            <person name="Tsui S.K.W."/>
        </authorList>
    </citation>
    <scope>NUCLEOTIDE SEQUENCE [LARGE SCALE GENOMIC DNA]</scope>
    <source>
        <strain evidence="3">PWHHKU_190912</strain>
    </source>
</reference>
<evidence type="ECO:0000256" key="2">
    <source>
        <dbReference type="SAM" id="MobiDB-lite"/>
    </source>
</evidence>
<dbReference type="InterPro" id="IPR010255">
    <property type="entry name" value="Haem_peroxidase_sf"/>
</dbReference>
<organism evidence="3 4">
    <name type="scientific">Periplaneta americana</name>
    <name type="common">American cockroach</name>
    <name type="synonym">Blatta americana</name>
    <dbReference type="NCBI Taxonomy" id="6978"/>
    <lineage>
        <taxon>Eukaryota</taxon>
        <taxon>Metazoa</taxon>
        <taxon>Ecdysozoa</taxon>
        <taxon>Arthropoda</taxon>
        <taxon>Hexapoda</taxon>
        <taxon>Insecta</taxon>
        <taxon>Pterygota</taxon>
        <taxon>Neoptera</taxon>
        <taxon>Polyneoptera</taxon>
        <taxon>Dictyoptera</taxon>
        <taxon>Blattodea</taxon>
        <taxon>Blattoidea</taxon>
        <taxon>Blattidae</taxon>
        <taxon>Blattinae</taxon>
        <taxon>Periplaneta</taxon>
    </lineage>
</organism>
<dbReference type="PANTHER" id="PTHR11475:SF141">
    <property type="entry name" value="CARDINAL"/>
    <property type="match status" value="1"/>
</dbReference>
<evidence type="ECO:0000313" key="4">
    <source>
        <dbReference type="Proteomes" id="UP001148838"/>
    </source>
</evidence>
<dbReference type="PRINTS" id="PR00457">
    <property type="entry name" value="ANPEROXIDASE"/>
</dbReference>
<evidence type="ECO:0000256" key="1">
    <source>
        <dbReference type="ARBA" id="ARBA00022559"/>
    </source>
</evidence>
<sequence>MTQFSDVAWRRPEERRKLQLQFPASLPLTIYVAEVENSSWFGQAPSAAELEEALDVGQSGLRDRDKIEAIGPQLDANSPSYRHQMAVRTSAEATKLSRVGYVLDLATRHLVGRGMGRPQGSRETVGRGPTIEADWIPQNVCADIVTSCPPTPYRSADGSCNNRLHPSSWGVALRPFRRTLPPDYADGVSAPRVASNGDPLPSAREISIKVHRPMYRDDPNFTVMLAVWGQFIDHDITATALTKGKENFRSDILHCPKLLISGGDGSAISCCESGASHPECFPVQLAAGDPYFHQFNLTCMEFVRSASAPACNLGPREQLNQVSAFLDGSVVYGPNLNMTTELRSMQGGRLRMSLTPDGRTLLPYSSDPSDGCNQEQENARGRYCFASGDPRANENLHLTTMHLLWARQHNLIADRLAELNPSWDDERVFQEARRIVVAQLQHITYSEFLPVLLEKEYSPSLSTLIYGDGGMVDTPSSDQELAAAALSSSSNSDSSPPESSSSERAKKAQRLVFTVELAEAGGEIGMRRDEIMDHLDLSPQASGYFHGYNSSVDASIANSFASSAFRFGHTLLPGLMKMLGNGTEEYVELHRMLFNPYSLYTPGRLDDTLRGALDTQVEKVDPYFTKELTEHLFEQATSSAATGTTPCGLDLVSLNIQRGRDHGLPGYTAWRERCGLSRPRNFSDMIDYVDRASLWRMAELYRSVEDIDLYTGALAEKPLNGGFLGPTITCLLTDQFTRLKKGDRFWYETPEAPQAFTTDSFLLLPGQLQELRKSSLARIICDNADAVHHAQPQVMRSVGRDNERVPCSSLPAPNLALWQELPRLQLGQFTTAVRVMSSRFGGQVTAGQVITDAGTLLWEGRYPLAFPSTSSLRPLWSGKMTSDSLEGSFSLQLGTNMWLNGKFSFLLSVVWNQTALQQVSGTFNSPIYFKEVDMFEVPVSSTTVFNLSRELSPMPSVIAGPELPTAPLILEGMYSSNRNLFWWAGGIILTLPSSEYNGISTQIWTEITDKITPKKTEGNNITLRSSSLSFPWDENYNANQENTIESGNTFRGDVLSGAVTSNGENAIAWSNETFPLSIAIGPSSEYSLIEVYLAEIFWNGSMSSSSPDIVTLQGILSFQSTSSQLASIQDGFFSINMRVSPPLEHPVAGMFKSPIYFEQTPQMERLKLLTTEGTSLNLGKITSRSVESKYIEAPFTLSGTFTEDNSVFLWSGGISFTIPDTKLQSVIVTDSNESKSDESSVH</sequence>
<gene>
    <name evidence="3" type="ORF">ANN_23214</name>
</gene>
<accession>A0ABQ8SKH0</accession>
<dbReference type="InterPro" id="IPR019791">
    <property type="entry name" value="Haem_peroxidase_animal"/>
</dbReference>
<evidence type="ECO:0000313" key="3">
    <source>
        <dbReference type="EMBL" id="KAJ4434649.1"/>
    </source>
</evidence>
<proteinExistence type="predicted"/>
<feature type="region of interest" description="Disordered" evidence="2">
    <location>
        <begin position="484"/>
        <end position="507"/>
    </location>
</feature>
<name>A0ABQ8SKH0_PERAM</name>
<keyword evidence="1" id="KW-0575">Peroxidase</keyword>
<dbReference type="Proteomes" id="UP001148838">
    <property type="component" value="Unassembled WGS sequence"/>
</dbReference>
<feature type="compositionally biased region" description="Low complexity" evidence="2">
    <location>
        <begin position="484"/>
        <end position="500"/>
    </location>
</feature>
<dbReference type="InterPro" id="IPR037120">
    <property type="entry name" value="Haem_peroxidase_sf_animal"/>
</dbReference>
<dbReference type="Pfam" id="PF03098">
    <property type="entry name" value="An_peroxidase"/>
    <property type="match status" value="2"/>
</dbReference>
<evidence type="ECO:0008006" key="5">
    <source>
        <dbReference type="Google" id="ProtNLM"/>
    </source>
</evidence>
<keyword evidence="4" id="KW-1185">Reference proteome</keyword>
<dbReference type="SUPFAM" id="SSF48113">
    <property type="entry name" value="Heme-dependent peroxidases"/>
    <property type="match status" value="1"/>
</dbReference>